<keyword evidence="4" id="KW-1185">Reference proteome</keyword>
<evidence type="ECO:0000256" key="1">
    <source>
        <dbReference type="SAM" id="MobiDB-lite"/>
    </source>
</evidence>
<dbReference type="EMBL" id="FNWU01000001">
    <property type="protein sequence ID" value="SEH40341.1"/>
    <property type="molecule type" value="Genomic_DNA"/>
</dbReference>
<dbReference type="Proteomes" id="UP000199215">
    <property type="component" value="Unassembled WGS sequence"/>
</dbReference>
<sequence length="78" mass="8163">MAPTTDVTADGAPTIPTGNAGDTVQGRLEIARREATPTQIATAFALVAALGFALLFVQEPMVHDSLHHFRHAAGVTCH</sequence>
<keyword evidence="2" id="KW-0472">Membrane</keyword>
<evidence type="ECO:0000256" key="2">
    <source>
        <dbReference type="SAM" id="Phobius"/>
    </source>
</evidence>
<name>A0A1H6I1W2_9EURY</name>
<dbReference type="RefSeq" id="WP_092814089.1">
    <property type="nucleotide sequence ID" value="NZ_FNWU01000001.1"/>
</dbReference>
<evidence type="ECO:0000313" key="4">
    <source>
        <dbReference type="Proteomes" id="UP000199215"/>
    </source>
</evidence>
<organism evidence="3 4">
    <name type="scientific">Halopenitus malekzadehii</name>
    <dbReference type="NCBI Taxonomy" id="1267564"/>
    <lineage>
        <taxon>Archaea</taxon>
        <taxon>Methanobacteriati</taxon>
        <taxon>Methanobacteriota</taxon>
        <taxon>Stenosarchaea group</taxon>
        <taxon>Halobacteria</taxon>
        <taxon>Halobacteriales</taxon>
        <taxon>Haloferacaceae</taxon>
        <taxon>Halopenitus</taxon>
    </lineage>
</organism>
<dbReference type="Pfam" id="PF09489">
    <property type="entry name" value="CbtB"/>
    <property type="match status" value="1"/>
</dbReference>
<proteinExistence type="predicted"/>
<keyword evidence="2" id="KW-0812">Transmembrane</keyword>
<gene>
    <name evidence="3" type="ORF">SAMN05192561_101623</name>
</gene>
<feature type="region of interest" description="Disordered" evidence="1">
    <location>
        <begin position="1"/>
        <end position="21"/>
    </location>
</feature>
<protein>
    <submittedName>
        <fullName evidence="3">Cobalt transporter subunit CbtB</fullName>
    </submittedName>
</protein>
<accession>A0A1H6I1W2</accession>
<keyword evidence="2" id="KW-1133">Transmembrane helix</keyword>
<dbReference type="OrthoDB" id="285177at2157"/>
<reference evidence="3 4" key="1">
    <citation type="submission" date="2016-10" db="EMBL/GenBank/DDBJ databases">
        <authorList>
            <person name="de Groot N.N."/>
        </authorList>
    </citation>
    <scope>NUCLEOTIDE SEQUENCE [LARGE SCALE GENOMIC DNA]</scope>
    <source>
        <strain evidence="3 4">IBRC-M10418</strain>
    </source>
</reference>
<evidence type="ECO:0000313" key="3">
    <source>
        <dbReference type="EMBL" id="SEH40341.1"/>
    </source>
</evidence>
<feature type="transmembrane region" description="Helical" evidence="2">
    <location>
        <begin position="40"/>
        <end position="57"/>
    </location>
</feature>
<dbReference type="AlphaFoldDB" id="A0A1H6I1W2"/>
<dbReference type="InterPro" id="IPR012667">
    <property type="entry name" value="CbtB_put"/>
</dbReference>
<dbReference type="STRING" id="1267564.SAMN05192561_101623"/>